<evidence type="ECO:0000256" key="1">
    <source>
        <dbReference type="ARBA" id="ARBA00008779"/>
    </source>
</evidence>
<keyword evidence="3" id="KW-0378">Hydrolase</keyword>
<dbReference type="InterPro" id="IPR024607">
    <property type="entry name" value="Sulfatase_CS"/>
</dbReference>
<keyword evidence="4" id="KW-0106">Calcium</keyword>
<dbReference type="Proteomes" id="UP001595805">
    <property type="component" value="Unassembled WGS sequence"/>
</dbReference>
<keyword evidence="7" id="KW-1185">Reference proteome</keyword>
<accession>A0ABV8AUX2</accession>
<dbReference type="Pfam" id="PF00884">
    <property type="entry name" value="Sulfatase"/>
    <property type="match status" value="1"/>
</dbReference>
<evidence type="ECO:0000313" key="7">
    <source>
        <dbReference type="Proteomes" id="UP001595805"/>
    </source>
</evidence>
<reference evidence="7" key="1">
    <citation type="journal article" date="2019" name="Int. J. Syst. Evol. Microbiol.">
        <title>The Global Catalogue of Microorganisms (GCM) 10K type strain sequencing project: providing services to taxonomists for standard genome sequencing and annotation.</title>
        <authorList>
            <consortium name="The Broad Institute Genomics Platform"/>
            <consortium name="The Broad Institute Genome Sequencing Center for Infectious Disease"/>
            <person name="Wu L."/>
            <person name="Ma J."/>
        </authorList>
    </citation>
    <scope>NUCLEOTIDE SEQUENCE [LARGE SCALE GENOMIC DNA]</scope>
    <source>
        <strain evidence="7">CCUG 60523</strain>
    </source>
</reference>
<evidence type="ECO:0000256" key="4">
    <source>
        <dbReference type="ARBA" id="ARBA00022837"/>
    </source>
</evidence>
<organism evidence="6 7">
    <name type="scientific">Algoriphagus namhaensis</name>
    <dbReference type="NCBI Taxonomy" id="915353"/>
    <lineage>
        <taxon>Bacteria</taxon>
        <taxon>Pseudomonadati</taxon>
        <taxon>Bacteroidota</taxon>
        <taxon>Cytophagia</taxon>
        <taxon>Cytophagales</taxon>
        <taxon>Cyclobacteriaceae</taxon>
        <taxon>Algoriphagus</taxon>
    </lineage>
</organism>
<evidence type="ECO:0000313" key="6">
    <source>
        <dbReference type="EMBL" id="MFC3880647.1"/>
    </source>
</evidence>
<evidence type="ECO:0000259" key="5">
    <source>
        <dbReference type="Pfam" id="PF00884"/>
    </source>
</evidence>
<dbReference type="EMBL" id="JBHRZS010000007">
    <property type="protein sequence ID" value="MFC3880647.1"/>
    <property type="molecule type" value="Genomic_DNA"/>
</dbReference>
<evidence type="ECO:0000256" key="2">
    <source>
        <dbReference type="ARBA" id="ARBA00022723"/>
    </source>
</evidence>
<evidence type="ECO:0000256" key="3">
    <source>
        <dbReference type="ARBA" id="ARBA00022801"/>
    </source>
</evidence>
<dbReference type="InterPro" id="IPR050738">
    <property type="entry name" value="Sulfatase"/>
</dbReference>
<feature type="domain" description="Sulfatase N-terminal" evidence="5">
    <location>
        <begin position="29"/>
        <end position="347"/>
    </location>
</feature>
<keyword evidence="2" id="KW-0479">Metal-binding</keyword>
<dbReference type="InterPro" id="IPR017850">
    <property type="entry name" value="Alkaline_phosphatase_core_sf"/>
</dbReference>
<proteinExistence type="inferred from homology"/>
<name>A0ABV8AUX2_9BACT</name>
<comment type="similarity">
    <text evidence="1">Belongs to the sulfatase family.</text>
</comment>
<dbReference type="SUPFAM" id="SSF53649">
    <property type="entry name" value="Alkaline phosphatase-like"/>
    <property type="match status" value="1"/>
</dbReference>
<protein>
    <submittedName>
        <fullName evidence="6">Sulfatase</fullName>
    </submittedName>
</protein>
<dbReference type="PANTHER" id="PTHR42693:SF53">
    <property type="entry name" value="ENDO-4-O-SULFATASE"/>
    <property type="match status" value="1"/>
</dbReference>
<dbReference type="PANTHER" id="PTHR42693">
    <property type="entry name" value="ARYLSULFATASE FAMILY MEMBER"/>
    <property type="match status" value="1"/>
</dbReference>
<dbReference type="InterPro" id="IPR000917">
    <property type="entry name" value="Sulfatase_N"/>
</dbReference>
<comment type="caution">
    <text evidence="6">The sequence shown here is derived from an EMBL/GenBank/DDBJ whole genome shotgun (WGS) entry which is preliminary data.</text>
</comment>
<dbReference type="RefSeq" id="WP_377906004.1">
    <property type="nucleotide sequence ID" value="NZ_JBHRZS010000007.1"/>
</dbReference>
<sequence>MKTTTFCLFLIFGFLGLAFISEGQSQNQPNIILLLGDDHGWDETGYNGHPYLKTPVLDELAKTGVRMNRFYSASPVCSPTRGSILTGRHPNRYGTFTPGFSIRPEEISIAQLLQSQGYATAHFGKWHVGPVKASSPTNPGALGFDEWLSHDNFFEMNPALSRNGADPEIFEGESSEILVREAKKFIKQSIAGGKPFFVVIWYGSPHEPYSGLEEDLGLYEDLPDTFATKTVRLTSNETGSPVERLQRDVLQERFAEITAMDRSIGELRGFLKEENLRSNTLFWYFGDNGTPREANATVPFREEKGSIYEGGIRVPSVLEWPNKIDESLILDVNMNSSDVFPTICDILEIPLPNRPIDGISLLPWLEGASTPRPRTMKFWNGRPQNPQTAATYIDPKLQEGTSPLVKLMNGKATRDFRNYIQTEIIPSDFLGARAIIDNQYKLVIQEDDEGRPVLELFDLSVDQSESKNIVKDYPELAQNLQEELRIWQQSVLESLIGKDYKK</sequence>
<dbReference type="Gene3D" id="3.30.1120.10">
    <property type="match status" value="1"/>
</dbReference>
<dbReference type="PROSITE" id="PS00523">
    <property type="entry name" value="SULFATASE_1"/>
    <property type="match status" value="1"/>
</dbReference>
<dbReference type="Gene3D" id="3.40.720.10">
    <property type="entry name" value="Alkaline Phosphatase, subunit A"/>
    <property type="match status" value="1"/>
</dbReference>
<gene>
    <name evidence="6" type="ORF">ACFOSV_10685</name>
</gene>